<dbReference type="AlphaFoldDB" id="A0A9Q3DBB7"/>
<name>A0A9Q3DBB7_9BASI</name>
<accession>A0A9Q3DBB7</accession>
<protein>
    <submittedName>
        <fullName evidence="1">Uncharacterized protein</fullName>
    </submittedName>
</protein>
<gene>
    <name evidence="1" type="ORF">O181_036757</name>
</gene>
<evidence type="ECO:0000313" key="2">
    <source>
        <dbReference type="Proteomes" id="UP000765509"/>
    </source>
</evidence>
<keyword evidence="2" id="KW-1185">Reference proteome</keyword>
<comment type="caution">
    <text evidence="1">The sequence shown here is derived from an EMBL/GenBank/DDBJ whole genome shotgun (WGS) entry which is preliminary data.</text>
</comment>
<reference evidence="1" key="1">
    <citation type="submission" date="2021-03" db="EMBL/GenBank/DDBJ databases">
        <title>Draft genome sequence of rust myrtle Austropuccinia psidii MF-1, a brazilian biotype.</title>
        <authorList>
            <person name="Quecine M.C."/>
            <person name="Pachon D.M.R."/>
            <person name="Bonatelli M.L."/>
            <person name="Correr F.H."/>
            <person name="Franceschini L.M."/>
            <person name="Leite T.F."/>
            <person name="Margarido G.R.A."/>
            <person name="Almeida C.A."/>
            <person name="Ferrarezi J.A."/>
            <person name="Labate C.A."/>
        </authorList>
    </citation>
    <scope>NUCLEOTIDE SEQUENCE</scope>
    <source>
        <strain evidence="1">MF-1</strain>
    </source>
</reference>
<organism evidence="1 2">
    <name type="scientific">Austropuccinia psidii MF-1</name>
    <dbReference type="NCBI Taxonomy" id="1389203"/>
    <lineage>
        <taxon>Eukaryota</taxon>
        <taxon>Fungi</taxon>
        <taxon>Dikarya</taxon>
        <taxon>Basidiomycota</taxon>
        <taxon>Pucciniomycotina</taxon>
        <taxon>Pucciniomycetes</taxon>
        <taxon>Pucciniales</taxon>
        <taxon>Sphaerophragmiaceae</taxon>
        <taxon>Austropuccinia</taxon>
    </lineage>
</organism>
<dbReference type="EMBL" id="AVOT02013964">
    <property type="protein sequence ID" value="MBW0497042.1"/>
    <property type="molecule type" value="Genomic_DNA"/>
</dbReference>
<sequence>MKEKVCFQHFNTRSSKFHFCLVGKEPCIFPGVPVPKVRRYLWRKKDVPFGREFPVSQAPTPDGTSMYSSWWTKTGGPIPVGGMPIYSSAEVPIPRIKKQGVVKQIRRIANSPTDPDSEGINELDGEELQIVNPSVGHPPVLHLLNFLPILSPIKPCIVIQEIPNQFYTPFHCQTSTSLTNEKIIHEAFPHNTVQAITLPPSPTNSTCGKNH</sequence>
<proteinExistence type="predicted"/>
<dbReference type="Proteomes" id="UP000765509">
    <property type="component" value="Unassembled WGS sequence"/>
</dbReference>
<evidence type="ECO:0000313" key="1">
    <source>
        <dbReference type="EMBL" id="MBW0497042.1"/>
    </source>
</evidence>